<evidence type="ECO:0000256" key="1">
    <source>
        <dbReference type="ARBA" id="ARBA00022512"/>
    </source>
</evidence>
<evidence type="ECO:0000256" key="3">
    <source>
        <dbReference type="ARBA" id="ARBA00022729"/>
    </source>
</evidence>
<keyword evidence="2" id="KW-0964">Secreted</keyword>
<protein>
    <recommendedName>
        <fullName evidence="7">Gram-positive cocci surface proteins LPxTG domain-containing protein</fullName>
    </recommendedName>
</protein>
<feature type="compositionally biased region" description="Polar residues" evidence="5">
    <location>
        <begin position="481"/>
        <end position="497"/>
    </location>
</feature>
<evidence type="ECO:0000256" key="4">
    <source>
        <dbReference type="ARBA" id="ARBA00023088"/>
    </source>
</evidence>
<keyword evidence="6" id="KW-0812">Transmembrane</keyword>
<comment type="caution">
    <text evidence="8">The sequence shown here is derived from an EMBL/GenBank/DDBJ whole genome shotgun (WGS) entry which is preliminary data.</text>
</comment>
<dbReference type="InterPro" id="IPR013783">
    <property type="entry name" value="Ig-like_fold"/>
</dbReference>
<feature type="transmembrane region" description="Helical" evidence="6">
    <location>
        <begin position="506"/>
        <end position="525"/>
    </location>
</feature>
<dbReference type="EMBL" id="JACBXQ010000005">
    <property type="protein sequence ID" value="MBG9987032.1"/>
    <property type="molecule type" value="Genomic_DNA"/>
</dbReference>
<keyword evidence="6" id="KW-0472">Membrane</keyword>
<dbReference type="Proteomes" id="UP000721415">
    <property type="component" value="Unassembled WGS sequence"/>
</dbReference>
<evidence type="ECO:0000259" key="7">
    <source>
        <dbReference type="PROSITE" id="PS50847"/>
    </source>
</evidence>
<dbReference type="RefSeq" id="WP_197115942.1">
    <property type="nucleotide sequence ID" value="NZ_JACBXQ010000005.1"/>
</dbReference>
<feature type="domain" description="Gram-positive cocci surface proteins LPxTG" evidence="7">
    <location>
        <begin position="497"/>
        <end position="527"/>
    </location>
</feature>
<keyword evidence="6" id="KW-1133">Transmembrane helix</keyword>
<sequence length="527" mass="56570">MVNKKVLGLIATGLMATHLVTVVDISQEMMGGNKLYAQEEAIGSVTVVPVNERSAVIEGTSIGDATISLVFPQTGEEVTTTANELGYWSLSVPESYSLAEGESLSLTVHSPEGSIETKEIVVEASTEEEKPEVIEHFVKIDSVTVEDGFVSGTSSPNATVSVRFPQTGEEPVTQADEEGKWMIAAPETYDFQVQEILEATATSTDSQVEKDQIAVEEEDAEEDHYLEMDPITSNDSVITGQTSPQATVTFFLNATGEKVTVEADEEGKFSAPLPDGYEWTVGEIVHGSSTSVDLETATDEERVIEEEAEHFVTLDPIYVNESSVSGTSLPGSTITVQFKATGDKVTVEVDAEGSWSVEVPESYEWSVGDLIQATATSPDLEIVTTEATVQSEQVEHFISIDDIQAGDRLITGNSSPHATITLMFVKTGDKVTVDANEKGYWEVAIPEDIELLDGDQINATATAEDLSVAYQEAFVEDPAGSESTTTTVAAPSDQSMLPNTGEKTSWLLIPATLLGVLGIGILYIYHK</sequence>
<dbReference type="Gene3D" id="2.60.40.10">
    <property type="entry name" value="Immunoglobulins"/>
    <property type="match status" value="5"/>
</dbReference>
<evidence type="ECO:0000256" key="6">
    <source>
        <dbReference type="SAM" id="Phobius"/>
    </source>
</evidence>
<organism evidence="8 9">
    <name type="scientific">Facklamia lactis</name>
    <dbReference type="NCBI Taxonomy" id="2749967"/>
    <lineage>
        <taxon>Bacteria</taxon>
        <taxon>Bacillati</taxon>
        <taxon>Bacillota</taxon>
        <taxon>Bacilli</taxon>
        <taxon>Lactobacillales</taxon>
        <taxon>Aerococcaceae</taxon>
        <taxon>Facklamia</taxon>
    </lineage>
</organism>
<evidence type="ECO:0000313" key="8">
    <source>
        <dbReference type="EMBL" id="MBG9987032.1"/>
    </source>
</evidence>
<feature type="region of interest" description="Disordered" evidence="5">
    <location>
        <begin position="477"/>
        <end position="497"/>
    </location>
</feature>
<evidence type="ECO:0000256" key="2">
    <source>
        <dbReference type="ARBA" id="ARBA00022525"/>
    </source>
</evidence>
<reference evidence="8 9" key="1">
    <citation type="submission" date="2020-07" db="EMBL/GenBank/DDBJ databases">
        <title>Facklamia lactis sp. nov., isolated from raw milk.</title>
        <authorList>
            <person name="Doll E.V."/>
            <person name="Huptas C."/>
            <person name="Staib L."/>
            <person name="Wenning M."/>
            <person name="Scherer S."/>
        </authorList>
    </citation>
    <scope>NUCLEOTIDE SEQUENCE [LARGE SCALE GENOMIC DNA]</scope>
    <source>
        <strain evidence="8 9">DSM 111018</strain>
    </source>
</reference>
<keyword evidence="1" id="KW-0134">Cell wall</keyword>
<keyword evidence="9" id="KW-1185">Reference proteome</keyword>
<proteinExistence type="predicted"/>
<evidence type="ECO:0000256" key="5">
    <source>
        <dbReference type="SAM" id="MobiDB-lite"/>
    </source>
</evidence>
<accession>A0ABS0LSU7</accession>
<dbReference type="InterPro" id="IPR019931">
    <property type="entry name" value="LPXTG_anchor"/>
</dbReference>
<keyword evidence="4" id="KW-0572">Peptidoglycan-anchor</keyword>
<dbReference type="PROSITE" id="PS50847">
    <property type="entry name" value="GRAM_POS_ANCHORING"/>
    <property type="match status" value="1"/>
</dbReference>
<dbReference type="NCBIfam" id="NF033510">
    <property type="entry name" value="Ca_tandemer"/>
    <property type="match status" value="1"/>
</dbReference>
<evidence type="ECO:0000313" key="9">
    <source>
        <dbReference type="Proteomes" id="UP000721415"/>
    </source>
</evidence>
<name>A0ABS0LSU7_9LACT</name>
<gene>
    <name evidence="8" type="ORF">HZY91_09040</name>
</gene>
<keyword evidence="3" id="KW-0732">Signal</keyword>